<accession>A0AAE1SBZ7</accession>
<proteinExistence type="predicted"/>
<dbReference type="AlphaFoldDB" id="A0AAE1SBZ7"/>
<evidence type="ECO:0000256" key="1">
    <source>
        <dbReference type="SAM" id="MobiDB-lite"/>
    </source>
</evidence>
<feature type="region of interest" description="Disordered" evidence="1">
    <location>
        <begin position="194"/>
        <end position="251"/>
    </location>
</feature>
<feature type="compositionally biased region" description="Polar residues" evidence="1">
    <location>
        <begin position="122"/>
        <end position="135"/>
    </location>
</feature>
<sequence>MISLNIDLSSGGYCNTKPYACDPSSLPKYPPNKEIDAKFREESQRKRASSTARASGASRNSIKVQKAHQESSNFGIVVSTEEGEANIHNGRRNNGGSGHISQGKAVTLACISMKPSIYDTVSEGSQTTEESQGESIRSVPTKMTTSSGNAWAKKRRQDSATPRPHPQANTRSQKLIAFDPSSVLQAADTLDLNMPGNNDFSSRINTETRGRKNNAKHYIGRQYTHHDQRDSFGLSDIHQSQELSEEMGGIG</sequence>
<gene>
    <name evidence="2" type="ORF">RND71_014498</name>
</gene>
<feature type="region of interest" description="Disordered" evidence="1">
    <location>
        <begin position="23"/>
        <end position="74"/>
    </location>
</feature>
<feature type="compositionally biased region" description="Low complexity" evidence="1">
    <location>
        <begin position="49"/>
        <end position="61"/>
    </location>
</feature>
<feature type="region of interest" description="Disordered" evidence="1">
    <location>
        <begin position="121"/>
        <end position="174"/>
    </location>
</feature>
<feature type="compositionally biased region" description="Polar residues" evidence="1">
    <location>
        <begin position="195"/>
        <end position="207"/>
    </location>
</feature>
<evidence type="ECO:0000313" key="3">
    <source>
        <dbReference type="Proteomes" id="UP001291623"/>
    </source>
</evidence>
<protein>
    <submittedName>
        <fullName evidence="2">Uncharacterized protein</fullName>
    </submittedName>
</protein>
<reference evidence="2" key="1">
    <citation type="submission" date="2023-12" db="EMBL/GenBank/DDBJ databases">
        <title>Genome assembly of Anisodus tanguticus.</title>
        <authorList>
            <person name="Wang Y.-J."/>
        </authorList>
    </citation>
    <scope>NUCLEOTIDE SEQUENCE</scope>
    <source>
        <strain evidence="2">KB-2021</strain>
        <tissue evidence="2">Leaf</tissue>
    </source>
</reference>
<comment type="caution">
    <text evidence="2">The sequence shown here is derived from an EMBL/GenBank/DDBJ whole genome shotgun (WGS) entry which is preliminary data.</text>
</comment>
<feature type="compositionally biased region" description="Basic and acidic residues" evidence="1">
    <location>
        <begin position="31"/>
        <end position="45"/>
    </location>
</feature>
<keyword evidence="3" id="KW-1185">Reference proteome</keyword>
<organism evidence="2 3">
    <name type="scientific">Anisodus tanguticus</name>
    <dbReference type="NCBI Taxonomy" id="243964"/>
    <lineage>
        <taxon>Eukaryota</taxon>
        <taxon>Viridiplantae</taxon>
        <taxon>Streptophyta</taxon>
        <taxon>Embryophyta</taxon>
        <taxon>Tracheophyta</taxon>
        <taxon>Spermatophyta</taxon>
        <taxon>Magnoliopsida</taxon>
        <taxon>eudicotyledons</taxon>
        <taxon>Gunneridae</taxon>
        <taxon>Pentapetalae</taxon>
        <taxon>asterids</taxon>
        <taxon>lamiids</taxon>
        <taxon>Solanales</taxon>
        <taxon>Solanaceae</taxon>
        <taxon>Solanoideae</taxon>
        <taxon>Hyoscyameae</taxon>
        <taxon>Anisodus</taxon>
    </lineage>
</organism>
<dbReference type="EMBL" id="JAVYJV010000007">
    <property type="protein sequence ID" value="KAK4366618.1"/>
    <property type="molecule type" value="Genomic_DNA"/>
</dbReference>
<name>A0AAE1SBZ7_9SOLA</name>
<dbReference type="Proteomes" id="UP001291623">
    <property type="component" value="Unassembled WGS sequence"/>
</dbReference>
<evidence type="ECO:0000313" key="2">
    <source>
        <dbReference type="EMBL" id="KAK4366618.1"/>
    </source>
</evidence>